<dbReference type="InterPro" id="IPR026841">
    <property type="entry name" value="Aur1/Ipt1"/>
</dbReference>
<proteinExistence type="predicted"/>
<accession>A0A1H2L0V6</accession>
<evidence type="ECO:0000256" key="5">
    <source>
        <dbReference type="SAM" id="MobiDB-lite"/>
    </source>
</evidence>
<evidence type="ECO:0000313" key="8">
    <source>
        <dbReference type="EMBL" id="SDU74560.1"/>
    </source>
</evidence>
<evidence type="ECO:0000256" key="4">
    <source>
        <dbReference type="ARBA" id="ARBA00023136"/>
    </source>
</evidence>
<feature type="transmembrane region" description="Helical" evidence="6">
    <location>
        <begin position="349"/>
        <end position="367"/>
    </location>
</feature>
<dbReference type="InterPro" id="IPR036938">
    <property type="entry name" value="PAP2/HPO_sf"/>
</dbReference>
<feature type="transmembrane region" description="Helical" evidence="6">
    <location>
        <begin position="191"/>
        <end position="216"/>
    </location>
</feature>
<keyword evidence="3 6" id="KW-1133">Transmembrane helix</keyword>
<keyword evidence="4 6" id="KW-0472">Membrane</keyword>
<dbReference type="Proteomes" id="UP000183180">
    <property type="component" value="Unassembled WGS sequence"/>
</dbReference>
<feature type="transmembrane region" description="Helical" evidence="6">
    <location>
        <begin position="373"/>
        <end position="394"/>
    </location>
</feature>
<feature type="transmembrane region" description="Helical" evidence="6">
    <location>
        <begin position="80"/>
        <end position="99"/>
    </location>
</feature>
<dbReference type="STRING" id="158898.SAMN04488548_1344192"/>
<protein>
    <submittedName>
        <fullName evidence="8">PAP2 superfamily protein</fullName>
    </submittedName>
</protein>
<dbReference type="PANTHER" id="PTHR31310:SF7">
    <property type="entry name" value="PA-PHOSPHATASE RELATED-FAMILY PROTEIN DDB_G0268928"/>
    <property type="match status" value="1"/>
</dbReference>
<dbReference type="InterPro" id="IPR052185">
    <property type="entry name" value="IPC_Synthase-Related"/>
</dbReference>
<evidence type="ECO:0000256" key="3">
    <source>
        <dbReference type="ARBA" id="ARBA00022989"/>
    </source>
</evidence>
<comment type="subcellular location">
    <subcellularLocation>
        <location evidence="1">Membrane</location>
        <topology evidence="1">Multi-pass membrane protein</topology>
    </subcellularLocation>
</comment>
<feature type="domain" description="Inositolphosphotransferase Aur1/Ipt1" evidence="7">
    <location>
        <begin position="177"/>
        <end position="388"/>
    </location>
</feature>
<name>A0A1H2L0V6_9ACTN</name>
<evidence type="ECO:0000256" key="1">
    <source>
        <dbReference type="ARBA" id="ARBA00004141"/>
    </source>
</evidence>
<feature type="transmembrane region" description="Helical" evidence="6">
    <location>
        <begin position="324"/>
        <end position="342"/>
    </location>
</feature>
<keyword evidence="2 6" id="KW-0812">Transmembrane</keyword>
<dbReference type="CDD" id="cd03386">
    <property type="entry name" value="PAP2_Aur1_like"/>
    <property type="match status" value="1"/>
</dbReference>
<dbReference type="GO" id="GO:0016020">
    <property type="term" value="C:membrane"/>
    <property type="evidence" value="ECO:0007669"/>
    <property type="project" value="UniProtKB-SubCell"/>
</dbReference>
<dbReference type="AlphaFoldDB" id="A0A1H2L0V6"/>
<feature type="transmembrane region" description="Helical" evidence="6">
    <location>
        <begin position="159"/>
        <end position="179"/>
    </location>
</feature>
<sequence>MSVDESVGVPRPGESSKRGEGSSAEDTTSTDVNLSKTAGQGDPAPQASEADPPRIAPVLEDLAAAAEMEAEPENRRDLTMVRRIAVTAWFVLMGVHIALEGLAFDRTRLIILMCLGLAAASIGRRKFITIILDWAPFALILILYDWTRNIAQIVGMPTHWHLAIDFDAFFFGGVTPTAWLQEQLKQASPPWWEVIVSVVYMSYFIIPYAVAAWLWLKDRAAWRRYAACFVATTFLALVGYTLVPGAPPWAAARCTAAEVQDYPRDPICMYSQEANEPGGLLGPLDNAYPDANPYVERISARGWNYLNIHAASNLVTLGQGKSNLVAAIPSLHAGLTMLLALFMWPRVKALGKTLYMGYALAMAFALTYTGEHYIFDIVLGWALAAAVIGVYQIVDRKYLIPRQKRLAAEAEAEAAGIESDSEDPDAEKVSTPAS</sequence>
<evidence type="ECO:0000259" key="7">
    <source>
        <dbReference type="Pfam" id="PF14378"/>
    </source>
</evidence>
<feature type="region of interest" description="Disordered" evidence="5">
    <location>
        <begin position="1"/>
        <end position="53"/>
    </location>
</feature>
<dbReference type="EMBL" id="FNLM01000034">
    <property type="protein sequence ID" value="SDU74560.1"/>
    <property type="molecule type" value="Genomic_DNA"/>
</dbReference>
<dbReference type="PANTHER" id="PTHR31310">
    <property type="match status" value="1"/>
</dbReference>
<feature type="compositionally biased region" description="Polar residues" evidence="5">
    <location>
        <begin position="24"/>
        <end position="38"/>
    </location>
</feature>
<feature type="transmembrane region" description="Helical" evidence="6">
    <location>
        <begin position="225"/>
        <end position="243"/>
    </location>
</feature>
<reference evidence="8 9" key="1">
    <citation type="submission" date="2016-10" db="EMBL/GenBank/DDBJ databases">
        <authorList>
            <person name="de Groot N.N."/>
        </authorList>
    </citation>
    <scope>NUCLEOTIDE SEQUENCE [LARGE SCALE GENOMIC DNA]</scope>
    <source>
        <strain evidence="8 9">DSM 44215</strain>
    </source>
</reference>
<organism evidence="8 9">
    <name type="scientific">Gordonia westfalica</name>
    <dbReference type="NCBI Taxonomy" id="158898"/>
    <lineage>
        <taxon>Bacteria</taxon>
        <taxon>Bacillati</taxon>
        <taxon>Actinomycetota</taxon>
        <taxon>Actinomycetes</taxon>
        <taxon>Mycobacteriales</taxon>
        <taxon>Gordoniaceae</taxon>
        <taxon>Gordonia</taxon>
    </lineage>
</organism>
<feature type="region of interest" description="Disordered" evidence="5">
    <location>
        <begin position="414"/>
        <end position="434"/>
    </location>
</feature>
<evidence type="ECO:0000256" key="2">
    <source>
        <dbReference type="ARBA" id="ARBA00022692"/>
    </source>
</evidence>
<dbReference type="SUPFAM" id="SSF48317">
    <property type="entry name" value="Acid phosphatase/Vanadium-dependent haloperoxidase"/>
    <property type="match status" value="1"/>
</dbReference>
<dbReference type="Gene3D" id="1.20.144.10">
    <property type="entry name" value="Phosphatidic acid phosphatase type 2/haloperoxidase"/>
    <property type="match status" value="1"/>
</dbReference>
<evidence type="ECO:0000256" key="6">
    <source>
        <dbReference type="SAM" id="Phobius"/>
    </source>
</evidence>
<feature type="transmembrane region" description="Helical" evidence="6">
    <location>
        <begin position="128"/>
        <end position="147"/>
    </location>
</feature>
<evidence type="ECO:0000313" key="9">
    <source>
        <dbReference type="Proteomes" id="UP000183180"/>
    </source>
</evidence>
<dbReference type="Pfam" id="PF14378">
    <property type="entry name" value="PAP2_3"/>
    <property type="match status" value="1"/>
</dbReference>
<dbReference type="RefSeq" id="WP_425284593.1">
    <property type="nucleotide sequence ID" value="NZ_FNLM01000034.1"/>
</dbReference>
<gene>
    <name evidence="8" type="ORF">SAMN04488548_1344192</name>
</gene>